<feature type="domain" description="Carrier" evidence="1">
    <location>
        <begin position="3"/>
        <end position="82"/>
    </location>
</feature>
<dbReference type="EMBL" id="CP109207">
    <property type="protein sequence ID" value="WUU52222.1"/>
    <property type="molecule type" value="Genomic_DNA"/>
</dbReference>
<dbReference type="PROSITE" id="PS50075">
    <property type="entry name" value="CARRIER"/>
    <property type="match status" value="1"/>
</dbReference>
<name>A0ABZ1Y0G8_9ACTN</name>
<dbReference type="RefSeq" id="WP_191879165.1">
    <property type="nucleotide sequence ID" value="NZ_CP109207.1"/>
</dbReference>
<evidence type="ECO:0000259" key="1">
    <source>
        <dbReference type="PROSITE" id="PS50075"/>
    </source>
</evidence>
<accession>A0ABZ1Y0G8</accession>
<proteinExistence type="predicted"/>
<organism evidence="2">
    <name type="scientific">Streptomyces althioticus</name>
    <dbReference type="NCBI Taxonomy" id="83380"/>
    <lineage>
        <taxon>Bacteria</taxon>
        <taxon>Bacillati</taxon>
        <taxon>Actinomycetota</taxon>
        <taxon>Actinomycetes</taxon>
        <taxon>Kitasatosporales</taxon>
        <taxon>Streptomycetaceae</taxon>
        <taxon>Streptomyces</taxon>
        <taxon>Streptomyces althioticus group</taxon>
    </lineage>
</organism>
<evidence type="ECO:0000313" key="2">
    <source>
        <dbReference type="EMBL" id="WUU52222.1"/>
    </source>
</evidence>
<reference evidence="2" key="1">
    <citation type="submission" date="2022-10" db="EMBL/GenBank/DDBJ databases">
        <title>The complete genomes of actinobacterial strains from the NBC collection.</title>
        <authorList>
            <person name="Joergensen T.S."/>
            <person name="Alvarez Arevalo M."/>
            <person name="Sterndorff E.B."/>
            <person name="Faurdal D."/>
            <person name="Vuksanovic O."/>
            <person name="Mourched A.-S."/>
            <person name="Charusanti P."/>
            <person name="Shaw S."/>
            <person name="Blin K."/>
            <person name="Weber T."/>
        </authorList>
    </citation>
    <scope>NUCLEOTIDE SEQUENCE [LARGE SCALE GENOMIC DNA]</scope>
    <source>
        <strain evidence="2">NBC 01686</strain>
    </source>
</reference>
<dbReference type="SUPFAM" id="SSF47336">
    <property type="entry name" value="ACP-like"/>
    <property type="match status" value="1"/>
</dbReference>
<dbReference type="InterPro" id="IPR036736">
    <property type="entry name" value="ACP-like_sf"/>
</dbReference>
<sequence length="92" mass="9857">MSELTLSHLVDILRECAGEDEAVTAEGGDIGDVELEYLGYDSLAVMEAASRVKREYGVELPDDTLAEIRTLNRFVAAVNEILASAAAAQRSA</sequence>
<protein>
    <submittedName>
        <fullName evidence="2">Acyl carrier protein</fullName>
    </submittedName>
</protein>
<gene>
    <name evidence="2" type="ORF">OIE82_03320</name>
</gene>
<dbReference type="Gene3D" id="1.10.1200.10">
    <property type="entry name" value="ACP-like"/>
    <property type="match status" value="1"/>
</dbReference>
<dbReference type="Pfam" id="PF00550">
    <property type="entry name" value="PP-binding"/>
    <property type="match status" value="1"/>
</dbReference>
<dbReference type="InterPro" id="IPR009081">
    <property type="entry name" value="PP-bd_ACP"/>
</dbReference>